<keyword evidence="1" id="KW-0472">Membrane</keyword>
<dbReference type="Proteomes" id="UP000820669">
    <property type="component" value="Unassembled WGS sequence"/>
</dbReference>
<accession>A0ABX1SDI2</accession>
<feature type="transmembrane region" description="Helical" evidence="1">
    <location>
        <begin position="6"/>
        <end position="25"/>
    </location>
</feature>
<keyword evidence="1" id="KW-1133">Transmembrane helix</keyword>
<feature type="transmembrane region" description="Helical" evidence="1">
    <location>
        <begin position="45"/>
        <end position="67"/>
    </location>
</feature>
<evidence type="ECO:0000313" key="2">
    <source>
        <dbReference type="EMBL" id="NMH98969.1"/>
    </source>
</evidence>
<organism evidence="2 3">
    <name type="scientific">Pseudonocardia acidicola</name>
    <dbReference type="NCBI Taxonomy" id="2724939"/>
    <lineage>
        <taxon>Bacteria</taxon>
        <taxon>Bacillati</taxon>
        <taxon>Actinomycetota</taxon>
        <taxon>Actinomycetes</taxon>
        <taxon>Pseudonocardiales</taxon>
        <taxon>Pseudonocardiaceae</taxon>
        <taxon>Pseudonocardia</taxon>
    </lineage>
</organism>
<gene>
    <name evidence="2" type="ORF">HF526_16875</name>
</gene>
<keyword evidence="3" id="KW-1185">Reference proteome</keyword>
<reference evidence="2 3" key="1">
    <citation type="submission" date="2020-04" db="EMBL/GenBank/DDBJ databases">
        <authorList>
            <person name="Klaysubun C."/>
            <person name="Duangmal K."/>
            <person name="Lipun K."/>
        </authorList>
    </citation>
    <scope>NUCLEOTIDE SEQUENCE [LARGE SCALE GENOMIC DNA]</scope>
    <source>
        <strain evidence="2 3">K10HN5</strain>
    </source>
</reference>
<proteinExistence type="predicted"/>
<protein>
    <recommendedName>
        <fullName evidence="4">Integral membrane protein</fullName>
    </recommendedName>
</protein>
<evidence type="ECO:0000256" key="1">
    <source>
        <dbReference type="SAM" id="Phobius"/>
    </source>
</evidence>
<feature type="transmembrane region" description="Helical" evidence="1">
    <location>
        <begin position="79"/>
        <end position="101"/>
    </location>
</feature>
<sequence>MTTAQYLVFLVIAVGLTIGVGRVLFMSGEPFLEEVFQNKDTARSLNMLLTVLFHLLTLGVLAIISTIDVPVEGLIQTMVTKFGVVLVVVGIAYGVSMLVLLRIRERRRAAAISAGVQQRIAEQNRKPATDPVPPKSM</sequence>
<evidence type="ECO:0008006" key="4">
    <source>
        <dbReference type="Google" id="ProtNLM"/>
    </source>
</evidence>
<dbReference type="EMBL" id="JAAXLA010000029">
    <property type="protein sequence ID" value="NMH98969.1"/>
    <property type="molecule type" value="Genomic_DNA"/>
</dbReference>
<keyword evidence="1" id="KW-0812">Transmembrane</keyword>
<dbReference type="RefSeq" id="WP_169382411.1">
    <property type="nucleotide sequence ID" value="NZ_JAAXLA010000029.1"/>
</dbReference>
<evidence type="ECO:0000313" key="3">
    <source>
        <dbReference type="Proteomes" id="UP000820669"/>
    </source>
</evidence>
<comment type="caution">
    <text evidence="2">The sequence shown here is derived from an EMBL/GenBank/DDBJ whole genome shotgun (WGS) entry which is preliminary data.</text>
</comment>
<name>A0ABX1SDI2_9PSEU</name>